<keyword evidence="4" id="KW-1185">Reference proteome</keyword>
<feature type="domain" description="SGNH hydrolase-type esterase" evidence="2">
    <location>
        <begin position="52"/>
        <end position="231"/>
    </location>
</feature>
<keyword evidence="1" id="KW-0472">Membrane</keyword>
<feature type="transmembrane region" description="Helical" evidence="1">
    <location>
        <begin position="16"/>
        <end position="37"/>
    </location>
</feature>
<evidence type="ECO:0000259" key="2">
    <source>
        <dbReference type="Pfam" id="PF13472"/>
    </source>
</evidence>
<comment type="caution">
    <text evidence="3">The sequence shown here is derived from an EMBL/GenBank/DDBJ whole genome shotgun (WGS) entry which is preliminary data.</text>
</comment>
<keyword evidence="3" id="KW-0378">Hydrolase</keyword>
<dbReference type="Gene3D" id="3.40.50.1110">
    <property type="entry name" value="SGNH hydrolase"/>
    <property type="match status" value="1"/>
</dbReference>
<dbReference type="GO" id="GO:0004622">
    <property type="term" value="F:phosphatidylcholine lysophospholipase activity"/>
    <property type="evidence" value="ECO:0007669"/>
    <property type="project" value="TreeGrafter"/>
</dbReference>
<sequence>MSKNKHVKSHQHSFRWGGWLIGLVVLVALGFAGFRYFHQGSTQRPREIRLTAVGDSLTQGVGDPTNKGGYTNLIRKKVNAKNPNVRMSTANYGISGETTDQINHRVVSSKRLQTSLRHADVITVTTGGNDLLKFLKANVVASNQKILDTKLNQYCLIYQQRVARLFRNIRRLNSRAPIFVFGIYNPVYVYFPQVSYINDTVAQTNQITKKVSQQQHGIYFVSINKQLTDGQFKTAKERKSLEKKAGASNFSGNQSSPADIERILNGQSAQSNQYLSNNDHFHPNLTGYKIMTDQLYQQMVKHTTWAKE</sequence>
<protein>
    <submittedName>
        <fullName evidence="3">Spore germination lipase LipC</fullName>
        <ecNumber evidence="3">3.-.-.-</ecNumber>
    </submittedName>
</protein>
<dbReference type="EMBL" id="MSBD01000051">
    <property type="protein sequence ID" value="ORN25565.1"/>
    <property type="molecule type" value="Genomic_DNA"/>
</dbReference>
<dbReference type="Pfam" id="PF13472">
    <property type="entry name" value="Lipase_GDSL_2"/>
    <property type="match status" value="1"/>
</dbReference>
<dbReference type="AlphaFoldDB" id="A0A1X1FBQ5"/>
<dbReference type="RefSeq" id="WP_057909163.1">
    <property type="nucleotide sequence ID" value="NZ_CP018796.1"/>
</dbReference>
<dbReference type="GeneID" id="69804037"/>
<reference evidence="3 4" key="1">
    <citation type="journal article" date="2017" name="Front. Microbiol.">
        <title>The Histidine Decarboxylase Gene Cluster of Lactobacillus parabuchneri Was Gained by Horizontal Gene Transfer and Is Mobile within the Species.</title>
        <authorList>
            <person name="Wuthrich D."/>
            <person name="Berthoud H."/>
            <person name="Wechsler D."/>
            <person name="Eugster E."/>
            <person name="Irmler S."/>
            <person name="Bruggmann R."/>
        </authorList>
    </citation>
    <scope>NUCLEOTIDE SEQUENCE [LARGE SCALE GENOMIC DNA]</scope>
    <source>
        <strain evidence="3 4">FAM23169</strain>
    </source>
</reference>
<evidence type="ECO:0000256" key="1">
    <source>
        <dbReference type="SAM" id="Phobius"/>
    </source>
</evidence>
<dbReference type="InterPro" id="IPR013830">
    <property type="entry name" value="SGNH_hydro"/>
</dbReference>
<dbReference type="EC" id="3.-.-.-" evidence="3"/>
<name>A0A1X1FBQ5_9LACO</name>
<keyword evidence="1" id="KW-1133">Transmembrane helix</keyword>
<dbReference type="Proteomes" id="UP000193009">
    <property type="component" value="Unassembled WGS sequence"/>
</dbReference>
<evidence type="ECO:0000313" key="3">
    <source>
        <dbReference type="EMBL" id="ORN25565.1"/>
    </source>
</evidence>
<keyword evidence="1" id="KW-0812">Transmembrane</keyword>
<organism evidence="3 4">
    <name type="scientific">Lentilactobacillus parabuchneri</name>
    <dbReference type="NCBI Taxonomy" id="152331"/>
    <lineage>
        <taxon>Bacteria</taxon>
        <taxon>Bacillati</taxon>
        <taxon>Bacillota</taxon>
        <taxon>Bacilli</taxon>
        <taxon>Lactobacillales</taxon>
        <taxon>Lactobacillaceae</taxon>
        <taxon>Lentilactobacillus</taxon>
    </lineage>
</organism>
<dbReference type="InterPro" id="IPR051532">
    <property type="entry name" value="Ester_Hydrolysis_Enzymes"/>
</dbReference>
<dbReference type="PANTHER" id="PTHR30383">
    <property type="entry name" value="THIOESTERASE 1/PROTEASE 1/LYSOPHOSPHOLIPASE L1"/>
    <property type="match status" value="1"/>
</dbReference>
<dbReference type="SUPFAM" id="SSF52266">
    <property type="entry name" value="SGNH hydrolase"/>
    <property type="match status" value="1"/>
</dbReference>
<gene>
    <name evidence="3" type="ORF">FAM23169_02379</name>
</gene>
<dbReference type="OrthoDB" id="252349at2"/>
<accession>A0A1X1FBQ5</accession>
<dbReference type="KEGG" id="lpar:FAM21731_02411"/>
<dbReference type="STRING" id="152331.FAM21731_02411"/>
<dbReference type="InterPro" id="IPR036514">
    <property type="entry name" value="SGNH_hydro_sf"/>
</dbReference>
<proteinExistence type="predicted"/>
<dbReference type="PANTHER" id="PTHR30383:SF27">
    <property type="entry name" value="SPORE GERMINATION LIPASE LIPC"/>
    <property type="match status" value="1"/>
</dbReference>
<evidence type="ECO:0000313" key="4">
    <source>
        <dbReference type="Proteomes" id="UP000193009"/>
    </source>
</evidence>